<evidence type="ECO:0000259" key="10">
    <source>
        <dbReference type="PROSITE" id="PS50222"/>
    </source>
</evidence>
<evidence type="ECO:0000256" key="4">
    <source>
        <dbReference type="ARBA" id="ARBA00022827"/>
    </source>
</evidence>
<dbReference type="STRING" id="1077348.A0A2G8RSE5"/>
<feature type="transmembrane region" description="Helical" evidence="9">
    <location>
        <begin position="66"/>
        <end position="87"/>
    </location>
</feature>
<keyword evidence="5" id="KW-0106">Calcium</keyword>
<evidence type="ECO:0000256" key="2">
    <source>
        <dbReference type="ARBA" id="ARBA00005272"/>
    </source>
</evidence>
<dbReference type="InterPro" id="IPR018247">
    <property type="entry name" value="EF_Hand_1_Ca_BS"/>
</dbReference>
<keyword evidence="6" id="KW-0809">Transit peptide</keyword>
<comment type="caution">
    <text evidence="11">The sequence shown here is derived from an EMBL/GenBank/DDBJ whole genome shotgun (WGS) entry which is preliminary data.</text>
</comment>
<dbReference type="Proteomes" id="UP000230002">
    <property type="component" value="Unassembled WGS sequence"/>
</dbReference>
<keyword evidence="9" id="KW-0812">Transmembrane</keyword>
<dbReference type="PROSITE" id="PS50222">
    <property type="entry name" value="EF_HAND_2"/>
    <property type="match status" value="2"/>
</dbReference>
<dbReference type="SUPFAM" id="SSF47473">
    <property type="entry name" value="EF-hand"/>
    <property type="match status" value="1"/>
</dbReference>
<dbReference type="InterPro" id="IPR045024">
    <property type="entry name" value="NDH-2"/>
</dbReference>
<evidence type="ECO:0000256" key="6">
    <source>
        <dbReference type="ARBA" id="ARBA00022946"/>
    </source>
</evidence>
<evidence type="ECO:0000256" key="1">
    <source>
        <dbReference type="ARBA" id="ARBA00004137"/>
    </source>
</evidence>
<keyword evidence="9" id="KW-1133">Transmembrane helix</keyword>
<dbReference type="PANTHER" id="PTHR43706">
    <property type="entry name" value="NADH DEHYDROGENASE"/>
    <property type="match status" value="1"/>
</dbReference>
<evidence type="ECO:0000256" key="8">
    <source>
        <dbReference type="ARBA" id="ARBA00023027"/>
    </source>
</evidence>
<proteinExistence type="inferred from homology"/>
<dbReference type="OrthoDB" id="5376590at2759"/>
<dbReference type="SUPFAM" id="SSF51905">
    <property type="entry name" value="FAD/NAD(P)-binding domain"/>
    <property type="match status" value="2"/>
</dbReference>
<accession>A0A2G8RSE5</accession>
<comment type="similarity">
    <text evidence="2">Belongs to the NADH dehydrogenase family.</text>
</comment>
<evidence type="ECO:0000256" key="5">
    <source>
        <dbReference type="ARBA" id="ARBA00022837"/>
    </source>
</evidence>
<evidence type="ECO:0000313" key="12">
    <source>
        <dbReference type="Proteomes" id="UP000230002"/>
    </source>
</evidence>
<comment type="subcellular location">
    <subcellularLocation>
        <location evidence="1">Mitochondrion inner membrane</location>
        <topology evidence="1">Peripheral membrane protein</topology>
        <orientation evidence="1">Intermembrane side</orientation>
    </subcellularLocation>
</comment>
<dbReference type="PROSITE" id="PS00018">
    <property type="entry name" value="EF_HAND_1"/>
    <property type="match status" value="2"/>
</dbReference>
<evidence type="ECO:0000256" key="9">
    <source>
        <dbReference type="SAM" id="Phobius"/>
    </source>
</evidence>
<dbReference type="PANTHER" id="PTHR43706:SF50">
    <property type="entry name" value="NADH DEHYDROGENASE (UBIQUINONE)-RELATED"/>
    <property type="match status" value="1"/>
</dbReference>
<feature type="domain" description="EF-hand" evidence="10">
    <location>
        <begin position="505"/>
        <end position="540"/>
    </location>
</feature>
<dbReference type="CDD" id="cd00051">
    <property type="entry name" value="EFh"/>
    <property type="match status" value="1"/>
</dbReference>
<dbReference type="AlphaFoldDB" id="A0A2G8RSE5"/>
<dbReference type="GO" id="GO:0005743">
    <property type="term" value="C:mitochondrial inner membrane"/>
    <property type="evidence" value="ECO:0007669"/>
    <property type="project" value="UniProtKB-SubCell"/>
</dbReference>
<keyword evidence="4" id="KW-0274">FAD</keyword>
<dbReference type="InterPro" id="IPR036188">
    <property type="entry name" value="FAD/NAD-bd_sf"/>
</dbReference>
<name>A0A2G8RSE5_9APHY</name>
<keyword evidence="8" id="KW-0520">NAD</keyword>
<evidence type="ECO:0000256" key="7">
    <source>
        <dbReference type="ARBA" id="ARBA00023002"/>
    </source>
</evidence>
<gene>
    <name evidence="11" type="ORF">GSI_14178</name>
</gene>
<keyword evidence="3" id="KW-0285">Flavoprotein</keyword>
<keyword evidence="9" id="KW-0472">Membrane</keyword>
<dbReference type="InterPro" id="IPR023753">
    <property type="entry name" value="FAD/NAD-binding_dom"/>
</dbReference>
<sequence>MLRTTRPAARLGSQRLLPLYRLPPPVPARPSLSGIRNQLARRTYATEQAPPSSSTWFRRARTVARYGFYLAGSTIVGSILLTSAVFLHDAFTYSERNIEGVPIAPRALSPKHGGPKNLPIVSRLLSDMEDEENRQLAEKPHLVIVGGGWGAVGVIDKLNPGDYHVTIVSPETYTTFTPLLPSAAVGTVSVRSLVEPLRKIVARLRGHLINARAVDLVMSERLLEVETIVPGGGPGTHMYIPYDKLIIAVGSTSSTYGVPGLEHCYQLKTISDAQAIRKRIIDNFEAASLPTTSPEERKRLLSFVVCGGGPTGVETAAEIYDLCQEDIFNYFPKICGKDVSIHVIQSREHILNTYSEAISKYAEKKFMHDKIDLVTLARVSAVQPDKVIYTKRNEDGKVETHEIPTNFVLWSTGIAMNPFTQRVSDQLPNQVHKKAIEVDAHLRVKGAPLGEVYAIGDASTIETSVVSYLLDLVDESDKNKDGKIDFEEWEIMVARIKKRIPMAEDQLQKVRELFDLYDSDSDNSLNLNELAVLLQEVGNKITALPATAQVASQQGKYLGKKLSKIAAGRGVLEANGVGPEGADDAVAQPFRYTHLGSLAYIGNAAVFDLGRFSFMGGLAAMYAWRSVYWSEQVSMRTRALLMIDWVCR</sequence>
<dbReference type="InterPro" id="IPR011992">
    <property type="entry name" value="EF-hand-dom_pair"/>
</dbReference>
<organism evidence="11 12">
    <name type="scientific">Ganoderma sinense ZZ0214-1</name>
    <dbReference type="NCBI Taxonomy" id="1077348"/>
    <lineage>
        <taxon>Eukaryota</taxon>
        <taxon>Fungi</taxon>
        <taxon>Dikarya</taxon>
        <taxon>Basidiomycota</taxon>
        <taxon>Agaricomycotina</taxon>
        <taxon>Agaricomycetes</taxon>
        <taxon>Polyporales</taxon>
        <taxon>Polyporaceae</taxon>
        <taxon>Ganoderma</taxon>
    </lineage>
</organism>
<dbReference type="Pfam" id="PF07992">
    <property type="entry name" value="Pyr_redox_2"/>
    <property type="match status" value="1"/>
</dbReference>
<dbReference type="SMART" id="SM00054">
    <property type="entry name" value="EFh"/>
    <property type="match status" value="2"/>
</dbReference>
<dbReference type="InterPro" id="IPR002048">
    <property type="entry name" value="EF_hand_dom"/>
</dbReference>
<dbReference type="Gene3D" id="3.50.50.100">
    <property type="match status" value="2"/>
</dbReference>
<feature type="domain" description="EF-hand" evidence="10">
    <location>
        <begin position="464"/>
        <end position="499"/>
    </location>
</feature>
<keyword evidence="12" id="KW-1185">Reference proteome</keyword>
<dbReference type="GO" id="GO:0003954">
    <property type="term" value="F:NADH dehydrogenase activity"/>
    <property type="evidence" value="ECO:0007669"/>
    <property type="project" value="InterPro"/>
</dbReference>
<reference evidence="11 12" key="1">
    <citation type="journal article" date="2015" name="Sci. Rep.">
        <title>Chromosome-level genome map provides insights into diverse defense mechanisms in the medicinal fungus Ganoderma sinense.</title>
        <authorList>
            <person name="Zhu Y."/>
            <person name="Xu J."/>
            <person name="Sun C."/>
            <person name="Zhou S."/>
            <person name="Xu H."/>
            <person name="Nelson D.R."/>
            <person name="Qian J."/>
            <person name="Song J."/>
            <person name="Luo H."/>
            <person name="Xiang L."/>
            <person name="Li Y."/>
            <person name="Xu Z."/>
            <person name="Ji A."/>
            <person name="Wang L."/>
            <person name="Lu S."/>
            <person name="Hayward A."/>
            <person name="Sun W."/>
            <person name="Li X."/>
            <person name="Schwartz D.C."/>
            <person name="Wang Y."/>
            <person name="Chen S."/>
        </authorList>
    </citation>
    <scope>NUCLEOTIDE SEQUENCE [LARGE SCALE GENOMIC DNA]</scope>
    <source>
        <strain evidence="11 12">ZZ0214-1</strain>
    </source>
</reference>
<dbReference type="InterPro" id="IPR054585">
    <property type="entry name" value="NDH2-like_C"/>
</dbReference>
<dbReference type="GO" id="GO:0005509">
    <property type="term" value="F:calcium ion binding"/>
    <property type="evidence" value="ECO:0007669"/>
    <property type="project" value="InterPro"/>
</dbReference>
<dbReference type="Pfam" id="PF22366">
    <property type="entry name" value="NDH2_C"/>
    <property type="match status" value="1"/>
</dbReference>
<keyword evidence="7" id="KW-0560">Oxidoreductase</keyword>
<evidence type="ECO:0000256" key="3">
    <source>
        <dbReference type="ARBA" id="ARBA00022630"/>
    </source>
</evidence>
<protein>
    <recommendedName>
        <fullName evidence="10">EF-hand domain-containing protein</fullName>
    </recommendedName>
</protein>
<dbReference type="EMBL" id="AYKW01000067">
    <property type="protein sequence ID" value="PIL24424.1"/>
    <property type="molecule type" value="Genomic_DNA"/>
</dbReference>
<evidence type="ECO:0000313" key="11">
    <source>
        <dbReference type="EMBL" id="PIL24424.1"/>
    </source>
</evidence>